<dbReference type="NCBIfam" id="TIGR01730">
    <property type="entry name" value="RND_mfp"/>
    <property type="match status" value="1"/>
</dbReference>
<dbReference type="GO" id="GO:1990281">
    <property type="term" value="C:efflux pump complex"/>
    <property type="evidence" value="ECO:0007669"/>
    <property type="project" value="TreeGrafter"/>
</dbReference>
<dbReference type="STRING" id="502025.Hoch_5840"/>
<proteinExistence type="inferred from homology"/>
<evidence type="ECO:0000313" key="6">
    <source>
        <dbReference type="Proteomes" id="UP000001880"/>
    </source>
</evidence>
<dbReference type="PANTHER" id="PTHR30469:SF15">
    <property type="entry name" value="HLYD FAMILY OF SECRETION PROTEINS"/>
    <property type="match status" value="1"/>
</dbReference>
<sequence length="341" mass="35395">MPPRRERRARLSAAVRTRLGAALSAGLLLGCAAEEPAATPPAATESSERAALADPVLPGARGYVAVIAARDATDVSTELSGRVSDIHVQLGDRVDAGQLLATIDDRIAREELAVAQATQRAAQATRDTARVELAEAEGNLERERALAAQGTSAQADLERAGFALDKAKAALARAEAALSEQNARLGQLRARVGSARITAPYAGTVSMRYVDPGTTVAPGTAIVRLIASDDLWVKFAVPSDDAARLVVGQRVRVEVEPVRVAVEAVVRHIAPELEPASQMIVAEAKLDDAVSEIQPDTGTDTGTGSVAALKAGQAARVHLLAATKAEAARDDSDSAPQPGQP</sequence>
<dbReference type="SUPFAM" id="SSF111369">
    <property type="entry name" value="HlyD-like secretion proteins"/>
    <property type="match status" value="1"/>
</dbReference>
<dbReference type="InterPro" id="IPR058625">
    <property type="entry name" value="MdtA-like_BSH"/>
</dbReference>
<accession>D0LIG0</accession>
<comment type="similarity">
    <text evidence="1">Belongs to the membrane fusion protein (MFP) (TC 8.A.1) family.</text>
</comment>
<evidence type="ECO:0000259" key="4">
    <source>
        <dbReference type="Pfam" id="PF25954"/>
    </source>
</evidence>
<dbReference type="Gene3D" id="1.10.287.470">
    <property type="entry name" value="Helix hairpin bin"/>
    <property type="match status" value="1"/>
</dbReference>
<dbReference type="PANTHER" id="PTHR30469">
    <property type="entry name" value="MULTIDRUG RESISTANCE PROTEIN MDTA"/>
    <property type="match status" value="1"/>
</dbReference>
<feature type="coiled-coil region" evidence="2">
    <location>
        <begin position="107"/>
        <end position="191"/>
    </location>
</feature>
<evidence type="ECO:0000256" key="1">
    <source>
        <dbReference type="ARBA" id="ARBA00009477"/>
    </source>
</evidence>
<dbReference type="Gene3D" id="2.40.50.100">
    <property type="match status" value="1"/>
</dbReference>
<keyword evidence="2" id="KW-0175">Coiled coil</keyword>
<protein>
    <submittedName>
        <fullName evidence="5">Secretion protein HlyD family protein</fullName>
    </submittedName>
</protein>
<dbReference type="Pfam" id="PF25917">
    <property type="entry name" value="BSH_RND"/>
    <property type="match status" value="1"/>
</dbReference>
<reference evidence="5 6" key="1">
    <citation type="journal article" date="2010" name="Stand. Genomic Sci.">
        <title>Complete genome sequence of Haliangium ochraceum type strain (SMP-2).</title>
        <authorList>
            <consortium name="US DOE Joint Genome Institute (JGI-PGF)"/>
            <person name="Ivanova N."/>
            <person name="Daum C."/>
            <person name="Lang E."/>
            <person name="Abt B."/>
            <person name="Kopitz M."/>
            <person name="Saunders E."/>
            <person name="Lapidus A."/>
            <person name="Lucas S."/>
            <person name="Glavina Del Rio T."/>
            <person name="Nolan M."/>
            <person name="Tice H."/>
            <person name="Copeland A."/>
            <person name="Cheng J.F."/>
            <person name="Chen F."/>
            <person name="Bruce D."/>
            <person name="Goodwin L."/>
            <person name="Pitluck S."/>
            <person name="Mavromatis K."/>
            <person name="Pati A."/>
            <person name="Mikhailova N."/>
            <person name="Chen A."/>
            <person name="Palaniappan K."/>
            <person name="Land M."/>
            <person name="Hauser L."/>
            <person name="Chang Y.J."/>
            <person name="Jeffries C.D."/>
            <person name="Detter J.C."/>
            <person name="Brettin T."/>
            <person name="Rohde M."/>
            <person name="Goker M."/>
            <person name="Bristow J."/>
            <person name="Markowitz V."/>
            <person name="Eisen J.A."/>
            <person name="Hugenholtz P."/>
            <person name="Kyrpides N.C."/>
            <person name="Klenk H.P."/>
        </authorList>
    </citation>
    <scope>NUCLEOTIDE SEQUENCE [LARGE SCALE GENOMIC DNA]</scope>
    <source>
        <strain evidence="6">DSM 14365 / CIP 107738 / JCM 11303 / AJ 13395 / SMP-2</strain>
    </source>
</reference>
<dbReference type="AlphaFoldDB" id="D0LIG0"/>
<feature type="domain" description="CusB-like beta-barrel" evidence="4">
    <location>
        <begin position="231"/>
        <end position="296"/>
    </location>
</feature>
<dbReference type="GO" id="GO:0015562">
    <property type="term" value="F:efflux transmembrane transporter activity"/>
    <property type="evidence" value="ECO:0007669"/>
    <property type="project" value="TreeGrafter"/>
</dbReference>
<feature type="domain" description="Multidrug resistance protein MdtA-like barrel-sandwich hybrid" evidence="3">
    <location>
        <begin position="74"/>
        <end position="221"/>
    </location>
</feature>
<gene>
    <name evidence="5" type="ordered locus">Hoch_5840</name>
</gene>
<dbReference type="HOGENOM" id="CLU_813223_0_0_7"/>
<keyword evidence="6" id="KW-1185">Reference proteome</keyword>
<dbReference type="Proteomes" id="UP000001880">
    <property type="component" value="Chromosome"/>
</dbReference>
<evidence type="ECO:0000313" key="5">
    <source>
        <dbReference type="EMBL" id="ACY18316.1"/>
    </source>
</evidence>
<evidence type="ECO:0000256" key="2">
    <source>
        <dbReference type="SAM" id="Coils"/>
    </source>
</evidence>
<dbReference type="InterPro" id="IPR058792">
    <property type="entry name" value="Beta-barrel_RND_2"/>
</dbReference>
<dbReference type="OrthoDB" id="5508703at2"/>
<dbReference type="Gene3D" id="2.40.30.170">
    <property type="match status" value="1"/>
</dbReference>
<name>D0LIG0_HALO1</name>
<organism evidence="5 6">
    <name type="scientific">Haliangium ochraceum (strain DSM 14365 / JCM 11303 / SMP-2)</name>
    <dbReference type="NCBI Taxonomy" id="502025"/>
    <lineage>
        <taxon>Bacteria</taxon>
        <taxon>Pseudomonadati</taxon>
        <taxon>Myxococcota</taxon>
        <taxon>Polyangia</taxon>
        <taxon>Haliangiales</taxon>
        <taxon>Kofleriaceae</taxon>
        <taxon>Haliangium</taxon>
    </lineage>
</organism>
<evidence type="ECO:0000259" key="3">
    <source>
        <dbReference type="Pfam" id="PF25917"/>
    </source>
</evidence>
<dbReference type="EMBL" id="CP001804">
    <property type="protein sequence ID" value="ACY18316.1"/>
    <property type="molecule type" value="Genomic_DNA"/>
</dbReference>
<dbReference type="KEGG" id="hoh:Hoch_5840"/>
<dbReference type="InterPro" id="IPR006143">
    <property type="entry name" value="RND_pump_MFP"/>
</dbReference>
<dbReference type="PROSITE" id="PS51257">
    <property type="entry name" value="PROKAR_LIPOPROTEIN"/>
    <property type="match status" value="1"/>
</dbReference>
<dbReference type="Pfam" id="PF25954">
    <property type="entry name" value="Beta-barrel_RND_2"/>
    <property type="match status" value="1"/>
</dbReference>
<dbReference type="eggNOG" id="COG0845">
    <property type="taxonomic scope" value="Bacteria"/>
</dbReference>